<reference evidence="1 2" key="1">
    <citation type="journal article" date="2023" name="Plants (Basel)">
        <title>Bridging the Gap: Combining Genomics and Transcriptomics Approaches to Understand Stylosanthes scabra, an Orphan Legume from the Brazilian Caatinga.</title>
        <authorList>
            <person name="Ferreira-Neto J.R.C."/>
            <person name="da Silva M.D."/>
            <person name="Binneck E."/>
            <person name="de Melo N.F."/>
            <person name="da Silva R.H."/>
            <person name="de Melo A.L.T.M."/>
            <person name="Pandolfi V."/>
            <person name="Bustamante F.O."/>
            <person name="Brasileiro-Vidal A.C."/>
            <person name="Benko-Iseppon A.M."/>
        </authorList>
    </citation>
    <scope>NUCLEOTIDE SEQUENCE [LARGE SCALE GENOMIC DNA]</scope>
    <source>
        <tissue evidence="1">Leaves</tissue>
    </source>
</reference>
<organism evidence="1 2">
    <name type="scientific">Stylosanthes scabra</name>
    <dbReference type="NCBI Taxonomy" id="79078"/>
    <lineage>
        <taxon>Eukaryota</taxon>
        <taxon>Viridiplantae</taxon>
        <taxon>Streptophyta</taxon>
        <taxon>Embryophyta</taxon>
        <taxon>Tracheophyta</taxon>
        <taxon>Spermatophyta</taxon>
        <taxon>Magnoliopsida</taxon>
        <taxon>eudicotyledons</taxon>
        <taxon>Gunneridae</taxon>
        <taxon>Pentapetalae</taxon>
        <taxon>rosids</taxon>
        <taxon>fabids</taxon>
        <taxon>Fabales</taxon>
        <taxon>Fabaceae</taxon>
        <taxon>Papilionoideae</taxon>
        <taxon>50 kb inversion clade</taxon>
        <taxon>dalbergioids sensu lato</taxon>
        <taxon>Dalbergieae</taxon>
        <taxon>Pterocarpus clade</taxon>
        <taxon>Stylosanthes</taxon>
    </lineage>
</organism>
<comment type="caution">
    <text evidence="1">The sequence shown here is derived from an EMBL/GenBank/DDBJ whole genome shotgun (WGS) entry which is preliminary data.</text>
</comment>
<sequence>MRMNSTGKFPSPPHWNTSARIFAMENKIFLNVGSLKGSLFSLDSSKGLWSEEGREMLQLFDVNGELILPNLSIHVEGVTGPTTSVYLSSHKKQIYAVLLNDWMVFQPLEGCLILPPFIDDRSCTKFLDMGRSRAAVIVFGLVNFDGESVPIVCISEVVFGPLAFGALAAGGLFNVREFMSFRVEKRFIFKIPTQEDTMVDAFLSELEKDTIVD</sequence>
<evidence type="ECO:0000313" key="2">
    <source>
        <dbReference type="Proteomes" id="UP001341840"/>
    </source>
</evidence>
<keyword evidence="2" id="KW-1185">Reference proteome</keyword>
<dbReference type="EMBL" id="JASCZI010211775">
    <property type="protein sequence ID" value="MED6196607.1"/>
    <property type="molecule type" value="Genomic_DNA"/>
</dbReference>
<proteinExistence type="predicted"/>
<accession>A0ABU6XF87</accession>
<gene>
    <name evidence="1" type="ORF">PIB30_049067</name>
</gene>
<protein>
    <submittedName>
        <fullName evidence="1">Uncharacterized protein</fullName>
    </submittedName>
</protein>
<name>A0ABU6XF87_9FABA</name>
<evidence type="ECO:0000313" key="1">
    <source>
        <dbReference type="EMBL" id="MED6196607.1"/>
    </source>
</evidence>
<dbReference type="Proteomes" id="UP001341840">
    <property type="component" value="Unassembled WGS sequence"/>
</dbReference>